<dbReference type="RefSeq" id="WP_307190546.1">
    <property type="nucleotide sequence ID" value="NZ_JAUSTZ010000001.1"/>
</dbReference>
<dbReference type="SUPFAM" id="SSF53850">
    <property type="entry name" value="Periplasmic binding protein-like II"/>
    <property type="match status" value="1"/>
</dbReference>
<evidence type="ECO:0000259" key="5">
    <source>
        <dbReference type="SMART" id="SM00062"/>
    </source>
</evidence>
<keyword evidence="1 4" id="KW-0732">Signal</keyword>
<evidence type="ECO:0000259" key="6">
    <source>
        <dbReference type="SMART" id="SM00079"/>
    </source>
</evidence>
<feature type="domain" description="Solute-binding protein family 3/N-terminal" evidence="5">
    <location>
        <begin position="49"/>
        <end position="268"/>
    </location>
</feature>
<name>A0ABT9YYR6_9BACI</name>
<feature type="chain" id="PRO_5045212089" evidence="4">
    <location>
        <begin position="20"/>
        <end position="271"/>
    </location>
</feature>
<dbReference type="CDD" id="cd13711">
    <property type="entry name" value="PBP2_Ngo0372_TcyA"/>
    <property type="match status" value="1"/>
</dbReference>
<gene>
    <name evidence="7" type="ORF">J2S02_000547</name>
</gene>
<keyword evidence="2" id="KW-0564">Palmitate</keyword>
<evidence type="ECO:0000256" key="4">
    <source>
        <dbReference type="SAM" id="SignalP"/>
    </source>
</evidence>
<dbReference type="InterPro" id="IPR001320">
    <property type="entry name" value="Iontro_rcpt_C"/>
</dbReference>
<dbReference type="Pfam" id="PF00497">
    <property type="entry name" value="SBP_bac_3"/>
    <property type="match status" value="1"/>
</dbReference>
<feature type="signal peptide" evidence="4">
    <location>
        <begin position="1"/>
        <end position="19"/>
    </location>
</feature>
<comment type="caution">
    <text evidence="7">The sequence shown here is derived from an EMBL/GenBank/DDBJ whole genome shotgun (WGS) entry which is preliminary data.</text>
</comment>
<evidence type="ECO:0000256" key="1">
    <source>
        <dbReference type="ARBA" id="ARBA00022729"/>
    </source>
</evidence>
<evidence type="ECO:0000256" key="2">
    <source>
        <dbReference type="ARBA" id="ARBA00023139"/>
    </source>
</evidence>
<feature type="domain" description="Ionotropic glutamate receptor C-terminal" evidence="6">
    <location>
        <begin position="49"/>
        <end position="267"/>
    </location>
</feature>
<proteinExistence type="predicted"/>
<dbReference type="EMBL" id="JAUSTZ010000001">
    <property type="protein sequence ID" value="MDQ0224225.1"/>
    <property type="molecule type" value="Genomic_DNA"/>
</dbReference>
<accession>A0ABT9YYR6</accession>
<dbReference type="Gene3D" id="3.40.190.10">
    <property type="entry name" value="Periplasmic binding protein-like II"/>
    <property type="match status" value="2"/>
</dbReference>
<dbReference type="SMART" id="SM00062">
    <property type="entry name" value="PBPb"/>
    <property type="match status" value="1"/>
</dbReference>
<sequence>MKQKLVILITILSIFLLSACGTQNDNDGDKASENKKTANLYEQIKEKGEITIGTEGTYAPFTYHDENDKLTGFDIEIAREVFKRLDIEPKFIEAKWDGMIAGLDAKRYDMVANEVAIRPDRLEKYDMSDPYIVSKAVLVVHEDNDEIKSLEDLKGKKVGQSLDSNYRKIAEDHGATNTVVEGFNQAIDLLVSGRIDGTINDSLSYLDLKKQRPDLPVKTVYEEENATSNGFLFRKGSDELVEAVNGALADMKEDGTYLKISEKWFGTDVSK</sequence>
<reference evidence="7 8" key="1">
    <citation type="submission" date="2023-07" db="EMBL/GenBank/DDBJ databases">
        <title>Genomic Encyclopedia of Type Strains, Phase IV (KMG-IV): sequencing the most valuable type-strain genomes for metagenomic binning, comparative biology and taxonomic classification.</title>
        <authorList>
            <person name="Goeker M."/>
        </authorList>
    </citation>
    <scope>NUCLEOTIDE SEQUENCE [LARGE SCALE GENOMIC DNA]</scope>
    <source>
        <strain evidence="7 8">DSM 17723</strain>
    </source>
</reference>
<dbReference type="PANTHER" id="PTHR35936:SF34">
    <property type="entry name" value="ABC TRANSPORTER EXTRACELLULAR-BINDING PROTEIN YCKB-RELATED"/>
    <property type="match status" value="1"/>
</dbReference>
<organism evidence="7 8">
    <name type="scientific">Metabacillus niabensis</name>
    <dbReference type="NCBI Taxonomy" id="324854"/>
    <lineage>
        <taxon>Bacteria</taxon>
        <taxon>Bacillati</taxon>
        <taxon>Bacillota</taxon>
        <taxon>Bacilli</taxon>
        <taxon>Bacillales</taxon>
        <taxon>Bacillaceae</taxon>
        <taxon>Metabacillus</taxon>
    </lineage>
</organism>
<keyword evidence="8" id="KW-1185">Reference proteome</keyword>
<keyword evidence="3" id="KW-0449">Lipoprotein</keyword>
<dbReference type="InterPro" id="IPR001638">
    <property type="entry name" value="Solute-binding_3/MltF_N"/>
</dbReference>
<dbReference type="SMART" id="SM00079">
    <property type="entry name" value="PBPe"/>
    <property type="match status" value="1"/>
</dbReference>
<dbReference type="PANTHER" id="PTHR35936">
    <property type="entry name" value="MEMBRANE-BOUND LYTIC MUREIN TRANSGLYCOSYLASE F"/>
    <property type="match status" value="1"/>
</dbReference>
<dbReference type="Proteomes" id="UP001232245">
    <property type="component" value="Unassembled WGS sequence"/>
</dbReference>
<evidence type="ECO:0000256" key="3">
    <source>
        <dbReference type="ARBA" id="ARBA00023288"/>
    </source>
</evidence>
<protein>
    <submittedName>
        <fullName evidence="7">Cystine transport system substrate-binding protein</fullName>
    </submittedName>
</protein>
<dbReference type="PROSITE" id="PS51257">
    <property type="entry name" value="PROKAR_LIPOPROTEIN"/>
    <property type="match status" value="1"/>
</dbReference>
<evidence type="ECO:0000313" key="8">
    <source>
        <dbReference type="Proteomes" id="UP001232245"/>
    </source>
</evidence>
<evidence type="ECO:0000313" key="7">
    <source>
        <dbReference type="EMBL" id="MDQ0224225.1"/>
    </source>
</evidence>